<gene>
    <name evidence="2" type="ORF">GWI33_000150</name>
</gene>
<feature type="compositionally biased region" description="Polar residues" evidence="1">
    <location>
        <begin position="1"/>
        <end position="14"/>
    </location>
</feature>
<accession>A0A834IYX4</accession>
<evidence type="ECO:0000313" key="3">
    <source>
        <dbReference type="Proteomes" id="UP000625711"/>
    </source>
</evidence>
<proteinExistence type="predicted"/>
<dbReference type="AlphaFoldDB" id="A0A834IYX4"/>
<evidence type="ECO:0000256" key="1">
    <source>
        <dbReference type="SAM" id="MobiDB-lite"/>
    </source>
</evidence>
<protein>
    <submittedName>
        <fullName evidence="2">Uncharacterized protein</fullName>
    </submittedName>
</protein>
<dbReference type="Proteomes" id="UP000625711">
    <property type="component" value="Unassembled WGS sequence"/>
</dbReference>
<feature type="compositionally biased region" description="Polar residues" evidence="1">
    <location>
        <begin position="22"/>
        <end position="48"/>
    </location>
</feature>
<keyword evidence="3" id="KW-1185">Reference proteome</keyword>
<name>A0A834IYX4_RHYFE</name>
<dbReference type="EMBL" id="JAACXV010000001">
    <property type="protein sequence ID" value="KAF7288097.1"/>
    <property type="molecule type" value="Genomic_DNA"/>
</dbReference>
<reference evidence="2" key="1">
    <citation type="submission" date="2020-08" db="EMBL/GenBank/DDBJ databases">
        <title>Genome sequencing and assembly of the red palm weevil Rhynchophorus ferrugineus.</title>
        <authorList>
            <person name="Dias G.B."/>
            <person name="Bergman C.M."/>
            <person name="Manee M."/>
        </authorList>
    </citation>
    <scope>NUCLEOTIDE SEQUENCE</scope>
    <source>
        <strain evidence="2">AA-2017</strain>
        <tissue evidence="2">Whole larva</tissue>
    </source>
</reference>
<sequence length="127" mass="13777">MRSQSVASPGGTPTSPHPLSELSVSRQRQPSIDQSVAQSDARSGQKTSARAPATIPRACPPFFVAFRSPRSVTPPATTLPPACQVLRRRFNLETDRDSLQVHRDARAASRSIPGPFSLNVALRDYNL</sequence>
<evidence type="ECO:0000313" key="2">
    <source>
        <dbReference type="EMBL" id="KAF7288097.1"/>
    </source>
</evidence>
<comment type="caution">
    <text evidence="2">The sequence shown here is derived from an EMBL/GenBank/DDBJ whole genome shotgun (WGS) entry which is preliminary data.</text>
</comment>
<organism evidence="2 3">
    <name type="scientific">Rhynchophorus ferrugineus</name>
    <name type="common">Red palm weevil</name>
    <name type="synonym">Curculio ferrugineus</name>
    <dbReference type="NCBI Taxonomy" id="354439"/>
    <lineage>
        <taxon>Eukaryota</taxon>
        <taxon>Metazoa</taxon>
        <taxon>Ecdysozoa</taxon>
        <taxon>Arthropoda</taxon>
        <taxon>Hexapoda</taxon>
        <taxon>Insecta</taxon>
        <taxon>Pterygota</taxon>
        <taxon>Neoptera</taxon>
        <taxon>Endopterygota</taxon>
        <taxon>Coleoptera</taxon>
        <taxon>Polyphaga</taxon>
        <taxon>Cucujiformia</taxon>
        <taxon>Curculionidae</taxon>
        <taxon>Dryophthorinae</taxon>
        <taxon>Rhynchophorus</taxon>
    </lineage>
</organism>
<feature type="region of interest" description="Disordered" evidence="1">
    <location>
        <begin position="1"/>
        <end position="54"/>
    </location>
</feature>